<gene>
    <name evidence="3" type="ORF">HQR01_12325</name>
</gene>
<dbReference type="EMBL" id="CP053921">
    <property type="protein sequence ID" value="QKG72088.1"/>
    <property type="molecule type" value="Genomic_DNA"/>
</dbReference>
<keyword evidence="4" id="KW-1185">Reference proteome</keyword>
<keyword evidence="2" id="KW-0175">Coiled coil</keyword>
<proteinExistence type="inferred from homology"/>
<evidence type="ECO:0000256" key="2">
    <source>
        <dbReference type="SAM" id="Coils"/>
    </source>
</evidence>
<reference evidence="3 4" key="1">
    <citation type="submission" date="2020-05" db="EMBL/GenBank/DDBJ databases">
        <title>Erythrobacter mangrovi sp. nov., isolated from rhizosphere soil of mangrove plant (Kandelia candel).</title>
        <authorList>
            <person name="Ye Y.H."/>
        </authorList>
    </citation>
    <scope>NUCLEOTIDE SEQUENCE [LARGE SCALE GENOMIC DNA]</scope>
    <source>
        <strain evidence="3 4">EB310</strain>
    </source>
</reference>
<dbReference type="AlphaFoldDB" id="A0A7D4CNI6"/>
<dbReference type="GO" id="GO:0005829">
    <property type="term" value="C:cytosol"/>
    <property type="evidence" value="ECO:0007669"/>
    <property type="project" value="TreeGrafter"/>
</dbReference>
<name>A0A7D4CNI6_9SPHN</name>
<dbReference type="PANTHER" id="PTHR31088">
    <property type="entry name" value="MEMBRANE-ASSOCIATED PROTEIN VIPP1, CHLOROPLASTIC"/>
    <property type="match status" value="1"/>
</dbReference>
<accession>A0A7D4CNI6</accession>
<protein>
    <submittedName>
        <fullName evidence="3">PspA/IM30 family protein</fullName>
    </submittedName>
</protein>
<dbReference type="Pfam" id="PF04012">
    <property type="entry name" value="PspA_IM30"/>
    <property type="match status" value="1"/>
</dbReference>
<feature type="coiled-coil region" evidence="2">
    <location>
        <begin position="95"/>
        <end position="136"/>
    </location>
</feature>
<dbReference type="PANTHER" id="PTHR31088:SF6">
    <property type="entry name" value="PHAGE SHOCK PROTEIN A"/>
    <property type="match status" value="1"/>
</dbReference>
<organism evidence="3 4">
    <name type="scientific">Erythrobacter mangrovi</name>
    <dbReference type="NCBI Taxonomy" id="2739433"/>
    <lineage>
        <taxon>Bacteria</taxon>
        <taxon>Pseudomonadati</taxon>
        <taxon>Pseudomonadota</taxon>
        <taxon>Alphaproteobacteria</taxon>
        <taxon>Sphingomonadales</taxon>
        <taxon>Erythrobacteraceae</taxon>
        <taxon>Erythrobacter/Porphyrobacter group</taxon>
        <taxon>Erythrobacter</taxon>
    </lineage>
</organism>
<dbReference type="KEGG" id="emv:HQR01_12325"/>
<sequence length="218" mass="24037">MIHIAVRARELISSNVDALIEKAGNPVKMLQLLRTEIEESLITLNGDLGKARRRHERLLSQAQATADAAEGWTAKAKLAMDHKREDLARSALLAREDGRMKAEALRKEALDLESEIAELAEASEKLETKRAEAMARIAAVPTSDQAGDTRASGDTKAERHLDRIERMERRVDFKVEVRAEPTPATVEEEIAALQRDADLAAELAAMKTTTKPGKRKVG</sequence>
<evidence type="ECO:0000256" key="1">
    <source>
        <dbReference type="ARBA" id="ARBA00043985"/>
    </source>
</evidence>
<evidence type="ECO:0000313" key="4">
    <source>
        <dbReference type="Proteomes" id="UP000504693"/>
    </source>
</evidence>
<dbReference type="RefSeq" id="WP_173215147.1">
    <property type="nucleotide sequence ID" value="NZ_CP053921.1"/>
</dbReference>
<dbReference type="GO" id="GO:0009271">
    <property type="term" value="P:phage shock"/>
    <property type="evidence" value="ECO:0007669"/>
    <property type="project" value="TreeGrafter"/>
</dbReference>
<comment type="similarity">
    <text evidence="1">Belongs to the PspA/Vipp/IM30 family.</text>
</comment>
<evidence type="ECO:0000313" key="3">
    <source>
        <dbReference type="EMBL" id="QKG72088.1"/>
    </source>
</evidence>
<dbReference type="InterPro" id="IPR007157">
    <property type="entry name" value="PspA_VIPP1"/>
</dbReference>
<dbReference type="Proteomes" id="UP000504693">
    <property type="component" value="Chromosome"/>
</dbReference>